<evidence type="ECO:0000256" key="6">
    <source>
        <dbReference type="ARBA" id="ARBA00023136"/>
    </source>
</evidence>
<dbReference type="InterPro" id="IPR036259">
    <property type="entry name" value="MFS_trans_sf"/>
</dbReference>
<dbReference type="SUPFAM" id="SSF103473">
    <property type="entry name" value="MFS general substrate transporter"/>
    <property type="match status" value="1"/>
</dbReference>
<feature type="transmembrane region" description="Helical" evidence="7">
    <location>
        <begin position="208"/>
        <end position="228"/>
    </location>
</feature>
<dbReference type="InterPro" id="IPR020846">
    <property type="entry name" value="MFS_dom"/>
</dbReference>
<keyword evidence="4 7" id="KW-0812">Transmembrane</keyword>
<feature type="transmembrane region" description="Helical" evidence="7">
    <location>
        <begin position="21"/>
        <end position="43"/>
    </location>
</feature>
<evidence type="ECO:0000256" key="3">
    <source>
        <dbReference type="ARBA" id="ARBA00022475"/>
    </source>
</evidence>
<feature type="transmembrane region" description="Helical" evidence="7">
    <location>
        <begin position="453"/>
        <end position="474"/>
    </location>
</feature>
<dbReference type="InterPro" id="IPR004638">
    <property type="entry name" value="EmrB-like"/>
</dbReference>
<evidence type="ECO:0000256" key="1">
    <source>
        <dbReference type="ARBA" id="ARBA00004651"/>
    </source>
</evidence>
<comment type="subcellular location">
    <subcellularLocation>
        <location evidence="1">Cell membrane</location>
        <topology evidence="1">Multi-pass membrane protein</topology>
    </subcellularLocation>
</comment>
<proteinExistence type="predicted"/>
<feature type="transmembrane region" description="Helical" evidence="7">
    <location>
        <begin position="63"/>
        <end position="82"/>
    </location>
</feature>
<feature type="transmembrane region" description="Helical" evidence="7">
    <location>
        <begin position="144"/>
        <end position="163"/>
    </location>
</feature>
<keyword evidence="5 7" id="KW-1133">Transmembrane helix</keyword>
<dbReference type="PANTHER" id="PTHR42718">
    <property type="entry name" value="MAJOR FACILITATOR SUPERFAMILY MULTIDRUG TRANSPORTER MFSC"/>
    <property type="match status" value="1"/>
</dbReference>
<feature type="transmembrane region" description="Helical" evidence="7">
    <location>
        <begin position="314"/>
        <end position="334"/>
    </location>
</feature>
<feature type="transmembrane region" description="Helical" evidence="7">
    <location>
        <begin position="117"/>
        <end position="137"/>
    </location>
</feature>
<feature type="transmembrane region" description="Helical" evidence="7">
    <location>
        <begin position="87"/>
        <end position="105"/>
    </location>
</feature>
<keyword evidence="6 7" id="KW-0472">Membrane</keyword>
<dbReference type="PRINTS" id="PR01036">
    <property type="entry name" value="TCRTETB"/>
</dbReference>
<evidence type="ECO:0000256" key="5">
    <source>
        <dbReference type="ARBA" id="ARBA00022989"/>
    </source>
</evidence>
<protein>
    <submittedName>
        <fullName evidence="9">DHA2 family efflux MFS transporter permease subunit</fullName>
    </submittedName>
</protein>
<dbReference type="RefSeq" id="WP_375522664.1">
    <property type="nucleotide sequence ID" value="NZ_JBHIRY010000041.1"/>
</dbReference>
<keyword evidence="3" id="KW-1003">Cell membrane</keyword>
<dbReference type="PANTHER" id="PTHR42718:SF43">
    <property type="entry name" value="LINCOMYCIN RESISTANCE PROTEIN LMRB"/>
    <property type="match status" value="1"/>
</dbReference>
<feature type="transmembrane region" description="Helical" evidence="7">
    <location>
        <begin position="412"/>
        <end position="433"/>
    </location>
</feature>
<organism evidence="9 10">
    <name type="scientific">Paenibacillus medicaginis</name>
    <dbReference type="NCBI Taxonomy" id="1470560"/>
    <lineage>
        <taxon>Bacteria</taxon>
        <taxon>Bacillati</taxon>
        <taxon>Bacillota</taxon>
        <taxon>Bacilli</taxon>
        <taxon>Bacillales</taxon>
        <taxon>Paenibacillaceae</taxon>
        <taxon>Paenibacillus</taxon>
    </lineage>
</organism>
<evidence type="ECO:0000256" key="7">
    <source>
        <dbReference type="SAM" id="Phobius"/>
    </source>
</evidence>
<keyword evidence="2" id="KW-0813">Transport</keyword>
<feature type="domain" description="Major facilitator superfamily (MFS) profile" evidence="8">
    <location>
        <begin position="21"/>
        <end position="479"/>
    </location>
</feature>
<sequence>MYVTTAELKQSAVQSYKVIPIMISLLLSGFIGMFSETALNVALSDLMGLFHISASTAQWLTTGYLLTLSVLVPVSGLLLQWFTTRQLFIAALSFSILGTLVSALAPGFEVLLIGRIIQAASMALLLPLIFNTILHIFPAEKRGTIIGILGLVLVVAPAVGPSVSGFLIDTLGWQWIFWLSIPFLAIALLFGSLHLQNVSTITKPQIDILSLIVSTFGFGGIVFAFSKVGEGDGGWGSTEVIISMSIGILALIIFIIRQLTMSQPMLNLRAFKHPMFTIGTFMLVVCMIILLTTIIALPMYLIQGLGFSTLKAGLVLLPGGILQAVMSPVMGKLFDKFGPKLIVPMGLILTSTSLWFFTGLNTSSPVALIVLFHSLIMISNCMVWTSQANGLNQLPPELYPDGSAIMNTFQQLAGAVGTAVAVSIMTAGVNSFMNDVTDKTDPVNGPLSIIAGIQHSFVFPLIVAILGLIFALFIKRVHVTNGLEK</sequence>
<feature type="transmembrane region" description="Helical" evidence="7">
    <location>
        <begin position="366"/>
        <end position="385"/>
    </location>
</feature>
<reference evidence="9 10" key="1">
    <citation type="submission" date="2024-09" db="EMBL/GenBank/DDBJ databases">
        <title>Paenibacillus zeirhizospherea sp. nov., isolated from surface of the maize (Zea mays) roots in a horticulture field, Hungary.</title>
        <authorList>
            <person name="Marton D."/>
            <person name="Farkas M."/>
            <person name="Bedics A."/>
            <person name="Toth E."/>
            <person name="Tancsics A."/>
            <person name="Boka K."/>
            <person name="Marati G."/>
            <person name="Kriszt B."/>
            <person name="Cserhati M."/>
        </authorList>
    </citation>
    <scope>NUCLEOTIDE SEQUENCE [LARGE SCALE GENOMIC DNA]</scope>
    <source>
        <strain evidence="9 10">JCM 18446</strain>
    </source>
</reference>
<evidence type="ECO:0000259" key="8">
    <source>
        <dbReference type="PROSITE" id="PS50850"/>
    </source>
</evidence>
<comment type="caution">
    <text evidence="9">The sequence shown here is derived from an EMBL/GenBank/DDBJ whole genome shotgun (WGS) entry which is preliminary data.</text>
</comment>
<evidence type="ECO:0000256" key="2">
    <source>
        <dbReference type="ARBA" id="ARBA00022448"/>
    </source>
</evidence>
<dbReference type="CDD" id="cd17503">
    <property type="entry name" value="MFS_LmrB_MDR_like"/>
    <property type="match status" value="1"/>
</dbReference>
<dbReference type="PROSITE" id="PS50850">
    <property type="entry name" value="MFS"/>
    <property type="match status" value="1"/>
</dbReference>
<dbReference type="InterPro" id="IPR011701">
    <property type="entry name" value="MFS"/>
</dbReference>
<name>A0ABV5CAN0_9BACL</name>
<keyword evidence="10" id="KW-1185">Reference proteome</keyword>
<feature type="transmembrane region" description="Helical" evidence="7">
    <location>
        <begin position="240"/>
        <end position="260"/>
    </location>
</feature>
<evidence type="ECO:0000256" key="4">
    <source>
        <dbReference type="ARBA" id="ARBA00022692"/>
    </source>
</evidence>
<evidence type="ECO:0000313" key="9">
    <source>
        <dbReference type="EMBL" id="MFB5763660.1"/>
    </source>
</evidence>
<dbReference type="EMBL" id="JBHIRY010000041">
    <property type="protein sequence ID" value="MFB5763660.1"/>
    <property type="molecule type" value="Genomic_DNA"/>
</dbReference>
<dbReference type="Gene3D" id="1.20.1720.10">
    <property type="entry name" value="Multidrug resistance protein D"/>
    <property type="match status" value="1"/>
</dbReference>
<dbReference type="NCBIfam" id="TIGR00711">
    <property type="entry name" value="efflux_EmrB"/>
    <property type="match status" value="1"/>
</dbReference>
<dbReference type="Pfam" id="PF07690">
    <property type="entry name" value="MFS_1"/>
    <property type="match status" value="1"/>
</dbReference>
<feature type="transmembrane region" description="Helical" evidence="7">
    <location>
        <begin position="341"/>
        <end position="360"/>
    </location>
</feature>
<feature type="transmembrane region" description="Helical" evidence="7">
    <location>
        <begin position="281"/>
        <end position="302"/>
    </location>
</feature>
<dbReference type="Proteomes" id="UP001580430">
    <property type="component" value="Unassembled WGS sequence"/>
</dbReference>
<feature type="transmembrane region" description="Helical" evidence="7">
    <location>
        <begin position="175"/>
        <end position="196"/>
    </location>
</feature>
<dbReference type="Gene3D" id="1.20.1250.20">
    <property type="entry name" value="MFS general substrate transporter like domains"/>
    <property type="match status" value="1"/>
</dbReference>
<evidence type="ECO:0000313" key="10">
    <source>
        <dbReference type="Proteomes" id="UP001580430"/>
    </source>
</evidence>
<gene>
    <name evidence="9" type="ORF">ACE5LO_25105</name>
</gene>
<accession>A0ABV5CAN0</accession>